<dbReference type="AlphaFoldDB" id="A0A559LLW4"/>
<dbReference type="EMBL" id="SRMI01000003">
    <property type="protein sequence ID" value="TVY74314.1"/>
    <property type="molecule type" value="Genomic_DNA"/>
</dbReference>
<protein>
    <submittedName>
        <fullName evidence="3">Uncharacterized protein</fullName>
    </submittedName>
</protein>
<dbReference type="EMBL" id="SRMI01000003">
    <property type="protein sequence ID" value="TVY75349.1"/>
    <property type="molecule type" value="Genomic_DNA"/>
</dbReference>
<comment type="caution">
    <text evidence="3">The sequence shown here is derived from an EMBL/GenBank/DDBJ whole genome shotgun (WGS) entry which is preliminary data.</text>
</comment>
<accession>A0A559LLW4</accession>
<organism evidence="3 5">
    <name type="scientific">Fusarium oxysporum f. sp. cubense</name>
    <dbReference type="NCBI Taxonomy" id="61366"/>
    <lineage>
        <taxon>Eukaryota</taxon>
        <taxon>Fungi</taxon>
        <taxon>Dikarya</taxon>
        <taxon>Ascomycota</taxon>
        <taxon>Pezizomycotina</taxon>
        <taxon>Sordariomycetes</taxon>
        <taxon>Hypocreomycetidae</taxon>
        <taxon>Hypocreales</taxon>
        <taxon>Nectriaceae</taxon>
        <taxon>Fusarium</taxon>
        <taxon>Fusarium oxysporum species complex</taxon>
    </lineage>
</organism>
<name>A0A559LLW4_FUSOC</name>
<keyword evidence="1" id="KW-0732">Signal</keyword>
<dbReference type="EMBL" id="SRMI01000003">
    <property type="protein sequence ID" value="TVY75260.1"/>
    <property type="molecule type" value="Genomic_DNA"/>
</dbReference>
<evidence type="ECO:0000313" key="3">
    <source>
        <dbReference type="EMBL" id="TVY75260.1"/>
    </source>
</evidence>
<evidence type="ECO:0000256" key="1">
    <source>
        <dbReference type="SAM" id="SignalP"/>
    </source>
</evidence>
<proteinExistence type="predicted"/>
<sequence length="107" mass="11643">MRFSLTQIALIGLLGLAHAENWDSCHCMRYPDTQTANWCATNFACGDMGPGYTIKPGGDCSRLNGKSISGPDFYNVCRKHDPNNGEADSCCTRWVDGVVVTSDGCFK</sequence>
<evidence type="ECO:0000313" key="2">
    <source>
        <dbReference type="EMBL" id="TVY74314.1"/>
    </source>
</evidence>
<feature type="chain" id="PRO_5044405715" evidence="1">
    <location>
        <begin position="20"/>
        <end position="107"/>
    </location>
</feature>
<feature type="signal peptide" evidence="1">
    <location>
        <begin position="1"/>
        <end position="19"/>
    </location>
</feature>
<dbReference type="Proteomes" id="UP000320707">
    <property type="component" value="Unassembled WGS sequence"/>
</dbReference>
<gene>
    <name evidence="4" type="ORF">Focb16_v005503</name>
    <name evidence="2" type="ORF">Focb16_v006166</name>
    <name evidence="3" type="ORF">Focb16_v006173</name>
</gene>
<evidence type="ECO:0000313" key="5">
    <source>
        <dbReference type="Proteomes" id="UP000320707"/>
    </source>
</evidence>
<reference evidence="3 5" key="1">
    <citation type="journal article" date="2019" name="Microbiol. Resour. Announc.">
        <title>High-quality draft genome sequence of Fusarium oxysporum f. sp. cubense strain 160527, a causal agent of Panama disease.</title>
        <authorList>
            <person name="Asai S."/>
            <person name="Ayukawa Y."/>
            <person name="Gan P."/>
            <person name="Masuda S."/>
            <person name="Komatsu K."/>
            <person name="Shirasu K."/>
            <person name="Arie T."/>
        </authorList>
    </citation>
    <scope>NUCLEOTIDE SEQUENCE [LARGE SCALE GENOMIC DNA]</scope>
    <source>
        <strain evidence="3 5">160527</strain>
    </source>
</reference>
<evidence type="ECO:0000313" key="4">
    <source>
        <dbReference type="EMBL" id="TVY75349.1"/>
    </source>
</evidence>